<protein>
    <submittedName>
        <fullName evidence="2">Conjugal transfer protein TrbC</fullName>
    </submittedName>
</protein>
<evidence type="ECO:0000313" key="3">
    <source>
        <dbReference type="Proteomes" id="UP000007089"/>
    </source>
</evidence>
<dbReference type="EMBL" id="CP001359">
    <property type="protein sequence ID" value="ACL64480.1"/>
    <property type="molecule type" value="Genomic_DNA"/>
</dbReference>
<evidence type="ECO:0000256" key="1">
    <source>
        <dbReference type="SAM" id="Phobius"/>
    </source>
</evidence>
<proteinExistence type="predicted"/>
<dbReference type="Proteomes" id="UP000007089">
    <property type="component" value="Chromosome"/>
</dbReference>
<keyword evidence="1" id="KW-0812">Transmembrane</keyword>
<reference evidence="2" key="1">
    <citation type="submission" date="2009-01" db="EMBL/GenBank/DDBJ databases">
        <title>Complete sequence of Anaeromyxobacter dehalogenans 2CP-1.</title>
        <authorList>
            <consortium name="US DOE Joint Genome Institute"/>
            <person name="Lucas S."/>
            <person name="Copeland A."/>
            <person name="Lapidus A."/>
            <person name="Glavina del Rio T."/>
            <person name="Dalin E."/>
            <person name="Tice H."/>
            <person name="Bruce D."/>
            <person name="Goodwin L."/>
            <person name="Pitluck S."/>
            <person name="Saunders E."/>
            <person name="Brettin T."/>
            <person name="Detter J.C."/>
            <person name="Han C."/>
            <person name="Larimer F."/>
            <person name="Land M."/>
            <person name="Hauser L."/>
            <person name="Kyrpides N."/>
            <person name="Ovchinnikova G."/>
            <person name="Beliaev A.S."/>
            <person name="Richardson P."/>
        </authorList>
    </citation>
    <scope>NUCLEOTIDE SEQUENCE</scope>
    <source>
        <strain evidence="2">2CP-1</strain>
    </source>
</reference>
<dbReference type="InterPro" id="IPR007039">
    <property type="entry name" value="TrbC/VirB2"/>
</dbReference>
<sequence length="91" mass="9817">MAAVFKRFVFTVALASSATNTEAQGLSRARSTLQNFQSELMLFVPIVAVVSLIILAILWGLRIIHFRTLAQWGGGVLIVGAASQLVNMLLS</sequence>
<feature type="transmembrane region" description="Helical" evidence="1">
    <location>
        <begin position="39"/>
        <end position="60"/>
    </location>
</feature>
<dbReference type="AlphaFoldDB" id="B8JFP2"/>
<dbReference type="RefSeq" id="WP_012632472.1">
    <property type="nucleotide sequence ID" value="NC_011891.1"/>
</dbReference>
<evidence type="ECO:0000313" key="2">
    <source>
        <dbReference type="EMBL" id="ACL64480.1"/>
    </source>
</evidence>
<gene>
    <name evidence="2" type="ordered locus">A2cp1_1135</name>
</gene>
<dbReference type="KEGG" id="acp:A2cp1_1135"/>
<dbReference type="Pfam" id="PF04956">
    <property type="entry name" value="TrbC"/>
    <property type="match status" value="1"/>
</dbReference>
<keyword evidence="3" id="KW-1185">Reference proteome</keyword>
<feature type="transmembrane region" description="Helical" evidence="1">
    <location>
        <begin position="72"/>
        <end position="90"/>
    </location>
</feature>
<name>B8JFP2_ANAD2</name>
<keyword evidence="1" id="KW-1133">Transmembrane helix</keyword>
<keyword evidence="1" id="KW-0472">Membrane</keyword>
<accession>B8JFP2</accession>
<organism evidence="2 3">
    <name type="scientific">Anaeromyxobacter dehalogenans (strain ATCC BAA-258 / DSM 21875 / 2CP-1)</name>
    <dbReference type="NCBI Taxonomy" id="455488"/>
    <lineage>
        <taxon>Bacteria</taxon>
        <taxon>Pseudomonadati</taxon>
        <taxon>Myxococcota</taxon>
        <taxon>Myxococcia</taxon>
        <taxon>Myxococcales</taxon>
        <taxon>Cystobacterineae</taxon>
        <taxon>Anaeromyxobacteraceae</taxon>
        <taxon>Anaeromyxobacter</taxon>
    </lineage>
</organism>
<dbReference type="HOGENOM" id="CLU_155731_2_0_7"/>